<dbReference type="InterPro" id="IPR002104">
    <property type="entry name" value="Integrase_catalytic"/>
</dbReference>
<reference evidence="5" key="1">
    <citation type="submission" date="2020-10" db="EMBL/GenBank/DDBJ databases">
        <authorList>
            <person name="Castelo-Branco R."/>
            <person name="Eusebio N."/>
            <person name="Adriana R."/>
            <person name="Vieira A."/>
            <person name="Brugerolle De Fraissinette N."/>
            <person name="Rezende De Castro R."/>
            <person name="Schneider M.P."/>
            <person name="Vasconcelos V."/>
            <person name="Leao P.N."/>
        </authorList>
    </citation>
    <scope>NUCLEOTIDE SEQUENCE</scope>
    <source>
        <strain evidence="5">LEGE 06105</strain>
    </source>
</reference>
<dbReference type="Pfam" id="PF00589">
    <property type="entry name" value="Phage_integrase"/>
    <property type="match status" value="1"/>
</dbReference>
<keyword evidence="3" id="KW-0233">DNA recombination</keyword>
<dbReference type="GO" id="GO:0006310">
    <property type="term" value="P:DNA recombination"/>
    <property type="evidence" value="ECO:0007669"/>
    <property type="project" value="UniProtKB-KW"/>
</dbReference>
<dbReference type="EMBL" id="JADEWL010000204">
    <property type="protein sequence ID" value="MBE9216792.1"/>
    <property type="molecule type" value="Genomic_DNA"/>
</dbReference>
<evidence type="ECO:0000313" key="6">
    <source>
        <dbReference type="Proteomes" id="UP000620559"/>
    </source>
</evidence>
<organism evidence="5 6">
    <name type="scientific">Plectonema cf. radiosum LEGE 06105</name>
    <dbReference type="NCBI Taxonomy" id="945769"/>
    <lineage>
        <taxon>Bacteria</taxon>
        <taxon>Bacillati</taxon>
        <taxon>Cyanobacteriota</taxon>
        <taxon>Cyanophyceae</taxon>
        <taxon>Oscillatoriophycideae</taxon>
        <taxon>Oscillatoriales</taxon>
        <taxon>Microcoleaceae</taxon>
        <taxon>Plectonema</taxon>
    </lineage>
</organism>
<evidence type="ECO:0000256" key="2">
    <source>
        <dbReference type="ARBA" id="ARBA00023125"/>
    </source>
</evidence>
<dbReference type="PANTHER" id="PTHR30349:SF41">
    <property type="entry name" value="INTEGRASE_RECOMBINASE PROTEIN MJ0367-RELATED"/>
    <property type="match status" value="1"/>
</dbReference>
<comment type="caution">
    <text evidence="5">The sequence shown here is derived from an EMBL/GenBank/DDBJ whole genome shotgun (WGS) entry which is preliminary data.</text>
</comment>
<protein>
    <submittedName>
        <fullName evidence="5">Tyrosine-type recombinase/integrase</fullName>
    </submittedName>
</protein>
<proteinExistence type="inferred from homology"/>
<evidence type="ECO:0000256" key="1">
    <source>
        <dbReference type="ARBA" id="ARBA00008857"/>
    </source>
</evidence>
<evidence type="ECO:0000259" key="4">
    <source>
        <dbReference type="PROSITE" id="PS51898"/>
    </source>
</evidence>
<keyword evidence="2" id="KW-0238">DNA-binding</keyword>
<accession>A0A8J7K882</accession>
<dbReference type="InterPro" id="IPR011010">
    <property type="entry name" value="DNA_brk_join_enz"/>
</dbReference>
<dbReference type="GO" id="GO:0015074">
    <property type="term" value="P:DNA integration"/>
    <property type="evidence" value="ECO:0007669"/>
    <property type="project" value="InterPro"/>
</dbReference>
<evidence type="ECO:0000313" key="5">
    <source>
        <dbReference type="EMBL" id="MBE9216792.1"/>
    </source>
</evidence>
<name>A0A8J7K882_9CYAN</name>
<dbReference type="InterPro" id="IPR013762">
    <property type="entry name" value="Integrase-like_cat_sf"/>
</dbReference>
<dbReference type="GO" id="GO:0003677">
    <property type="term" value="F:DNA binding"/>
    <property type="evidence" value="ECO:0007669"/>
    <property type="project" value="UniProtKB-KW"/>
</dbReference>
<gene>
    <name evidence="5" type="ORF">IQ247_29770</name>
</gene>
<dbReference type="Gene3D" id="1.10.443.10">
    <property type="entry name" value="Intergrase catalytic core"/>
    <property type="match status" value="1"/>
</dbReference>
<dbReference type="Proteomes" id="UP000620559">
    <property type="component" value="Unassembled WGS sequence"/>
</dbReference>
<evidence type="ECO:0000256" key="3">
    <source>
        <dbReference type="ARBA" id="ARBA00023172"/>
    </source>
</evidence>
<dbReference type="PROSITE" id="PS51898">
    <property type="entry name" value="TYR_RECOMBINASE"/>
    <property type="match status" value="1"/>
</dbReference>
<dbReference type="AlphaFoldDB" id="A0A8J7K882"/>
<dbReference type="SUPFAM" id="SSF56349">
    <property type="entry name" value="DNA breaking-rejoining enzymes"/>
    <property type="match status" value="1"/>
</dbReference>
<dbReference type="InterPro" id="IPR050090">
    <property type="entry name" value="Tyrosine_recombinase_XerCD"/>
</dbReference>
<feature type="domain" description="Tyr recombinase" evidence="4">
    <location>
        <begin position="236"/>
        <end position="447"/>
    </location>
</feature>
<comment type="similarity">
    <text evidence="1">Belongs to the 'phage' integrase family.</text>
</comment>
<keyword evidence="6" id="KW-1185">Reference proteome</keyword>
<dbReference type="RefSeq" id="WP_193925575.1">
    <property type="nucleotide sequence ID" value="NZ_JADEWL010000204.1"/>
</dbReference>
<sequence length="481" mass="56524">MNSGKTPTGKALQGNIGYTTNKQNKVIINMPRPWFPQVKSQIKIPLGIEATKENQGLIQRAIDRLQIALEDGKLHNPDGSFNKYEYQEVLSHLKIFPNLRGVMKVIEGGKNQPPIKPELGLLEIWDKYCEYRKPSLAITTYELAYKRKYFNFIEDALKAVGDNPIEIRNWLIAYRNLAEVKTIMTLLEKAYNFAIQHNLYHSKNPYLGLSNDIEKNNKNKEIKQDEYKNDESDCLDKNKAFTWNEVEIILDYLKNDKGKFKKWYHFTAFRFLTGCRLGEATGLFWGDIKWDKECIVFRRSYSSEIKKFKSTKNNTERIFPMPKNGRLWNLLKELKQRELNDCVFVNKNSKPINKKTLDACWRKKESINESCTYTYDGFITILVNEGKLKKYLPPYNTRHTFITHCIYDLNIPSDVVNAWCEHSEEVSRKHYRDTTEYVKQFNPEIEFIPDKPKTDIDELRKIIKAQQLQIDSLLKQQQNSK</sequence>
<dbReference type="PANTHER" id="PTHR30349">
    <property type="entry name" value="PHAGE INTEGRASE-RELATED"/>
    <property type="match status" value="1"/>
</dbReference>